<dbReference type="PATRIC" id="fig|1638788.3.peg.960"/>
<dbReference type="EMBL" id="CP011339">
    <property type="protein sequence ID" value="AKV66147.1"/>
    <property type="molecule type" value="Genomic_DNA"/>
</dbReference>
<evidence type="ECO:0000313" key="2">
    <source>
        <dbReference type="EMBL" id="AKV66147.1"/>
    </source>
</evidence>
<proteinExistence type="predicted"/>
<keyword evidence="3" id="KW-1185">Reference proteome</keyword>
<feature type="transmembrane region" description="Helical" evidence="1">
    <location>
        <begin position="12"/>
        <end position="32"/>
    </location>
</feature>
<name>A0A0K1RW75_9CHRO</name>
<sequence>MRLKSRLGAGSRLWGSGKIFSLSPFKLINLILSSSFRGKSQGFSLPPTPCFTFNLLVTPSSFWYFFSPKIRKTLF</sequence>
<reference evidence="2 3" key="1">
    <citation type="journal article" date="2016" name="Stand. Genomic Sci.">
        <title>Complete genome sequence and genomic characterization of Microcystis panniformis FACHB 1757 by third-generation sequencing.</title>
        <authorList>
            <person name="Zhang J.Y."/>
            <person name="Guan R."/>
            <person name="Zhang H.J."/>
            <person name="Li H."/>
            <person name="Xiao P."/>
            <person name="Yu G.L."/>
            <person name="Du L."/>
            <person name="Cao D.M."/>
            <person name="Zhu B.C."/>
            <person name="Li R.H."/>
            <person name="Lu Z.H."/>
        </authorList>
    </citation>
    <scope>NUCLEOTIDE SEQUENCE [LARGE SCALE GENOMIC DNA]</scope>
    <source>
        <strain evidence="2 3">FACHB-1757</strain>
    </source>
</reference>
<protein>
    <submittedName>
        <fullName evidence="2">Uncharacterized protein</fullName>
    </submittedName>
</protein>
<evidence type="ECO:0000313" key="3">
    <source>
        <dbReference type="Proteomes" id="UP000068167"/>
    </source>
</evidence>
<dbReference type="KEGG" id="mpk:VL20_958"/>
<keyword evidence="1" id="KW-0472">Membrane</keyword>
<evidence type="ECO:0000256" key="1">
    <source>
        <dbReference type="SAM" id="Phobius"/>
    </source>
</evidence>
<keyword evidence="1" id="KW-0812">Transmembrane</keyword>
<gene>
    <name evidence="2" type="ORF">VL20_958</name>
</gene>
<organism evidence="2 3">
    <name type="scientific">Microcystis panniformis FACHB-1757</name>
    <dbReference type="NCBI Taxonomy" id="1638788"/>
    <lineage>
        <taxon>Bacteria</taxon>
        <taxon>Bacillati</taxon>
        <taxon>Cyanobacteriota</taxon>
        <taxon>Cyanophyceae</taxon>
        <taxon>Oscillatoriophycideae</taxon>
        <taxon>Chroococcales</taxon>
        <taxon>Microcystaceae</taxon>
        <taxon>Microcystis</taxon>
    </lineage>
</organism>
<keyword evidence="1" id="KW-1133">Transmembrane helix</keyword>
<dbReference type="Proteomes" id="UP000068167">
    <property type="component" value="Chromosome"/>
</dbReference>
<accession>A0A0K1RW75</accession>
<dbReference type="AlphaFoldDB" id="A0A0K1RW75"/>
<feature type="transmembrane region" description="Helical" evidence="1">
    <location>
        <begin position="44"/>
        <end position="66"/>
    </location>
</feature>